<reference evidence="5 6" key="1">
    <citation type="submission" date="2018-05" db="EMBL/GenBank/DDBJ databases">
        <title>Draft genome sequence of Scytalidium lignicola DSM 105466, a ubiquitous saprotrophic fungus.</title>
        <authorList>
            <person name="Buettner E."/>
            <person name="Gebauer A.M."/>
            <person name="Hofrichter M."/>
            <person name="Liers C."/>
            <person name="Kellner H."/>
        </authorList>
    </citation>
    <scope>NUCLEOTIDE SEQUENCE [LARGE SCALE GENOMIC DNA]</scope>
    <source>
        <strain evidence="5 6">DSM 105466</strain>
    </source>
</reference>
<comment type="caution">
    <text evidence="5">The sequence shown here is derived from an EMBL/GenBank/DDBJ whole genome shotgun (WGS) entry which is preliminary data.</text>
</comment>
<evidence type="ECO:0000259" key="3">
    <source>
        <dbReference type="Pfam" id="PF24809"/>
    </source>
</evidence>
<feature type="non-terminal residue" evidence="5">
    <location>
        <position position="1"/>
    </location>
</feature>
<dbReference type="InterPro" id="IPR027417">
    <property type="entry name" value="P-loop_NTPase"/>
</dbReference>
<dbReference type="OrthoDB" id="7464126at2759"/>
<feature type="region of interest" description="Disordered" evidence="2">
    <location>
        <begin position="925"/>
        <end position="994"/>
    </location>
</feature>
<name>A0A3E2GV77_SCYLI</name>
<dbReference type="EMBL" id="NCSJ02000376">
    <property type="protein sequence ID" value="RFU25006.1"/>
    <property type="molecule type" value="Genomic_DNA"/>
</dbReference>
<protein>
    <submittedName>
        <fullName evidence="5">Uncharacterized protein</fullName>
    </submittedName>
</protein>
<evidence type="ECO:0000256" key="2">
    <source>
        <dbReference type="SAM" id="MobiDB-lite"/>
    </source>
</evidence>
<dbReference type="AlphaFoldDB" id="A0A3E2GV77"/>
<feature type="compositionally biased region" description="Polar residues" evidence="2">
    <location>
        <begin position="975"/>
        <end position="994"/>
    </location>
</feature>
<keyword evidence="6" id="KW-1185">Reference proteome</keyword>
<feature type="compositionally biased region" description="Low complexity" evidence="2">
    <location>
        <begin position="891"/>
        <end position="909"/>
    </location>
</feature>
<dbReference type="SUPFAM" id="SSF52540">
    <property type="entry name" value="P-loop containing nucleoside triphosphate hydrolases"/>
    <property type="match status" value="1"/>
</dbReference>
<dbReference type="InterPro" id="IPR056125">
    <property type="entry name" value="DUF7708"/>
</dbReference>
<feature type="domain" description="Nephrocystin 3-like N-terminal" evidence="4">
    <location>
        <begin position="268"/>
        <end position="438"/>
    </location>
</feature>
<feature type="region of interest" description="Disordered" evidence="2">
    <location>
        <begin position="888"/>
        <end position="909"/>
    </location>
</feature>
<feature type="non-terminal residue" evidence="5">
    <location>
        <position position="1141"/>
    </location>
</feature>
<dbReference type="PANTHER" id="PTHR10039:SF14">
    <property type="entry name" value="NACHT DOMAIN-CONTAINING PROTEIN"/>
    <property type="match status" value="1"/>
</dbReference>
<organism evidence="5 6">
    <name type="scientific">Scytalidium lignicola</name>
    <name type="common">Hyphomycete</name>
    <dbReference type="NCBI Taxonomy" id="5539"/>
    <lineage>
        <taxon>Eukaryota</taxon>
        <taxon>Fungi</taxon>
        <taxon>Dikarya</taxon>
        <taxon>Ascomycota</taxon>
        <taxon>Pezizomycotina</taxon>
        <taxon>Leotiomycetes</taxon>
        <taxon>Leotiomycetes incertae sedis</taxon>
        <taxon>Scytalidium</taxon>
    </lineage>
</organism>
<proteinExistence type="predicted"/>
<dbReference type="Proteomes" id="UP000258309">
    <property type="component" value="Unassembled WGS sequence"/>
</dbReference>
<dbReference type="InterPro" id="IPR056884">
    <property type="entry name" value="NPHP3-like_N"/>
</dbReference>
<accession>A0A3E2GV77</accession>
<keyword evidence="1" id="KW-0677">Repeat</keyword>
<feature type="region of interest" description="Disordered" evidence="2">
    <location>
        <begin position="1107"/>
        <end position="1141"/>
    </location>
</feature>
<evidence type="ECO:0000259" key="4">
    <source>
        <dbReference type="Pfam" id="PF24883"/>
    </source>
</evidence>
<feature type="compositionally biased region" description="Basic and acidic residues" evidence="2">
    <location>
        <begin position="956"/>
        <end position="965"/>
    </location>
</feature>
<evidence type="ECO:0000313" key="6">
    <source>
        <dbReference type="Proteomes" id="UP000258309"/>
    </source>
</evidence>
<dbReference type="STRING" id="5539.A0A3E2GV77"/>
<dbReference type="PANTHER" id="PTHR10039">
    <property type="entry name" value="AMELOGENIN"/>
    <property type="match status" value="1"/>
</dbReference>
<dbReference type="Pfam" id="PF24883">
    <property type="entry name" value="NPHP3_N"/>
    <property type="match status" value="1"/>
</dbReference>
<dbReference type="Pfam" id="PF24809">
    <property type="entry name" value="DUF7708"/>
    <property type="match status" value="1"/>
</dbReference>
<dbReference type="Gene3D" id="3.40.50.300">
    <property type="entry name" value="P-loop containing nucleotide triphosphate hydrolases"/>
    <property type="match status" value="1"/>
</dbReference>
<evidence type="ECO:0000256" key="1">
    <source>
        <dbReference type="ARBA" id="ARBA00022737"/>
    </source>
</evidence>
<feature type="compositionally biased region" description="Polar residues" evidence="2">
    <location>
        <begin position="925"/>
        <end position="938"/>
    </location>
</feature>
<sequence length="1141" mass="128355">MPLAPAVSALARKTIKAAFEELNQTITPADSRDFRVTTLQDVQNAALEIERQLAARGSLRNMRRLMPLFRGLGHYSKVVDVLCNGTPYLSWIWAPITLILQLASEYVEAFEQIIKGYSRIAASLGRFDILRDTFIGDFDFQQTLAIFYADILQFHKHAYKFVRRSGWKLLFLTSWGRFQRRFDNILEDMKRHESLIDQEANTRNIADAQKMRQDIRSWREQSLEQLSSLEEEQAAKQHQSIMSWLKIDESDQLAIFESISTEGLKHPGTCGWTLKIPKISSWLQRKPETLVLWLQGTVGSGKSVMSTQLVNYLQAAKMFVIHHFCTYSYASSTTYEQILKSLLLQLLRKDGDLVAHVYREFILGNNSPTVSALERVLQLLFKSMSHEPGQTEYVWIIFDGLDECETEKQARVVSLMNQIATQPSSSGGATCKVLISSRTSPVLSHYLRKKQTVSLSNEKEHLQEAIRLYASQRLQSLEQKFRQLHIRPGEIDEIERGIAKKADGESTQTSQPNGQSLSNSFYRKILTQILIHLDDRSISRIKCILGWIAFAKRPLKRLEFLSAVSFSSGDPEVDLLAPEYTLDICGPLIEERRDTTLAFIHVSVKEYLQSSSSNLIINEQEVLREHGIAAVTCFLSGLEVFSKIYPEQTKCLRVVKGLHGLHIYATEYWTEYILSHAISANGLDITSPLCILANQLAHKLDLAVEPTTAEEVKSKSDLLDERLGSLRQHPVLHKHVKASLEARSLLRLEAELLRYPPFMSAQSLKNHVNNYHNPTPAPRKSIRKVGQIPTERLRNNADMVKKTGTNSSPYLVSPAVNLSNIQSGTIPPDIQIDPKIAPIYKMNGTEVNMGQGIPNDLTPQQQQRLRQLQQEQLTGHYWEDSSWRAEPNGTAMIQQPPQQGPGQPAMGIPQQRTKLPEISSLFTLTANPTANGQPSSPQHGAAPPTRQQANKANPNAKKDPKDSKAKRVTKKASGANLNSSAATSPFSHQARQNPQSLTDLKSDLELVHELDIGESPESYLGMKIDDVLPPPPATPILPVREMIHLPPCRRASHDLYLTCVVLQAQQQAMEQQQAALQLPQRAQYHFRQLVEQQQVAAQQLAMQQQHAAQAGEYSRPTRDPALGGNATSHVPATVDSWRLRP</sequence>
<gene>
    <name evidence="5" type="ORF">B7463_g11335</name>
</gene>
<feature type="domain" description="DUF7708" evidence="3">
    <location>
        <begin position="72"/>
        <end position="204"/>
    </location>
</feature>
<evidence type="ECO:0000313" key="5">
    <source>
        <dbReference type="EMBL" id="RFU25006.1"/>
    </source>
</evidence>